<dbReference type="Pfam" id="PF11138">
    <property type="entry name" value="DUF2911"/>
    <property type="match status" value="1"/>
</dbReference>
<keyword evidence="1" id="KW-0732">Signal</keyword>
<dbReference type="Gene3D" id="1.25.40.10">
    <property type="entry name" value="Tetratricopeptide repeat domain"/>
    <property type="match status" value="1"/>
</dbReference>
<sequence>MKFTIKSALLLLLAIGLYGQANAQGIKLPQASSGQTIVQDFGLGKITLTYSRPNTKGRKIFGALEPYNVVWRTGANSATTIKFTDAVKIEGKDVPAGEYGLFTIPGKNEWTFILNKTAKQWGAYDYKESDDVLRVKVKPMATKGKVETFTMQFADVTPTAAQLHIMWENTAIAINITTAIDAQVMANIAEAMKGDKKPYMAAAQYYYENGKDLATALSWMNEAEKADPKAPWVKLWKGRVQLKMGDKAGAQASAKAGIAIATETKNDEYVRLNSELLAQASK</sequence>
<proteinExistence type="predicted"/>
<dbReference type="EMBL" id="JAZDQT010000002">
    <property type="protein sequence ID" value="MEE1946211.1"/>
    <property type="molecule type" value="Genomic_DNA"/>
</dbReference>
<evidence type="ECO:0000256" key="1">
    <source>
        <dbReference type="SAM" id="SignalP"/>
    </source>
</evidence>
<dbReference type="RefSeq" id="WP_330108519.1">
    <property type="nucleotide sequence ID" value="NZ_JAZDQT010000002.1"/>
</dbReference>
<feature type="signal peptide" evidence="1">
    <location>
        <begin position="1"/>
        <end position="23"/>
    </location>
</feature>
<reference evidence="2 3" key="1">
    <citation type="submission" date="2024-01" db="EMBL/GenBank/DDBJ databases">
        <title>Pedobacter sp. nov., isolated from fresh soil.</title>
        <authorList>
            <person name="Le N.T.T."/>
        </authorList>
    </citation>
    <scope>NUCLEOTIDE SEQUENCE [LARGE SCALE GENOMIC DNA]</scope>
    <source>
        <strain evidence="2 3">KR3-3</strain>
    </source>
</reference>
<evidence type="ECO:0000313" key="2">
    <source>
        <dbReference type="EMBL" id="MEE1946211.1"/>
    </source>
</evidence>
<feature type="chain" id="PRO_5045333481" evidence="1">
    <location>
        <begin position="24"/>
        <end position="282"/>
    </location>
</feature>
<name>A0ABU7IAA1_9SPHI</name>
<comment type="caution">
    <text evidence="2">The sequence shown here is derived from an EMBL/GenBank/DDBJ whole genome shotgun (WGS) entry which is preliminary data.</text>
</comment>
<organism evidence="2 3">
    <name type="scientific">Pedobacter albus</name>
    <dbReference type="NCBI Taxonomy" id="3113905"/>
    <lineage>
        <taxon>Bacteria</taxon>
        <taxon>Pseudomonadati</taxon>
        <taxon>Bacteroidota</taxon>
        <taxon>Sphingobacteriia</taxon>
        <taxon>Sphingobacteriales</taxon>
        <taxon>Sphingobacteriaceae</taxon>
        <taxon>Pedobacter</taxon>
    </lineage>
</organism>
<accession>A0ABU7IAA1</accession>
<gene>
    <name evidence="2" type="ORF">VRU48_13895</name>
</gene>
<evidence type="ECO:0000313" key="3">
    <source>
        <dbReference type="Proteomes" id="UP001336835"/>
    </source>
</evidence>
<protein>
    <submittedName>
        <fullName evidence="2">DUF2911 domain-containing protein</fullName>
    </submittedName>
</protein>
<dbReference type="SUPFAM" id="SSF48452">
    <property type="entry name" value="TPR-like"/>
    <property type="match status" value="1"/>
</dbReference>
<keyword evidence="3" id="KW-1185">Reference proteome</keyword>
<dbReference type="InterPro" id="IPR011990">
    <property type="entry name" value="TPR-like_helical_dom_sf"/>
</dbReference>
<dbReference type="InterPro" id="IPR021314">
    <property type="entry name" value="DUF2911"/>
</dbReference>
<dbReference type="Proteomes" id="UP001336835">
    <property type="component" value="Unassembled WGS sequence"/>
</dbReference>